<reference evidence="2" key="2">
    <citation type="journal article" date="2015" name="Eukaryot. Cell">
        <title>Asexual propagation of a virulent clone complex in a human and feline outbreak of sporotrichosis.</title>
        <authorList>
            <person name="Teixeira Mde M."/>
            <person name="Rodrigues A.M."/>
            <person name="Tsui C.K."/>
            <person name="de Almeida L.G."/>
            <person name="Van Diepeningen A.D."/>
            <person name="van den Ende B.G."/>
            <person name="Fernandes G.F."/>
            <person name="Kano R."/>
            <person name="Hamelin R.C."/>
            <person name="Lopes-Bezerra L.M."/>
            <person name="Vasconcelos A.T."/>
            <person name="de Hoog S."/>
            <person name="de Camargo Z.P."/>
            <person name="Felipe M.S."/>
        </authorList>
    </citation>
    <scope>NUCLEOTIDE SEQUENCE [LARGE SCALE GENOMIC DNA]</scope>
    <source>
        <strain evidence="2">1099-18</strain>
    </source>
</reference>
<dbReference type="Proteomes" id="UP000033710">
    <property type="component" value="Unassembled WGS sequence"/>
</dbReference>
<name>A0A0F2M433_SPOSC</name>
<gene>
    <name evidence="2" type="ORF">SPSK_04637</name>
</gene>
<evidence type="ECO:0000256" key="1">
    <source>
        <dbReference type="SAM" id="MobiDB-lite"/>
    </source>
</evidence>
<evidence type="ECO:0000313" key="2">
    <source>
        <dbReference type="EMBL" id="KJR83859.1"/>
    </source>
</evidence>
<dbReference type="KEGG" id="ssck:SPSK_04637"/>
<reference evidence="2" key="1">
    <citation type="journal article" date="2014" name="BMC Genomics">
        <title>Comparative genomics of the major fungal agents of human and animal Sporotrichosis: Sporothrix schenckii and Sporothrix brasiliensis.</title>
        <authorList>
            <person name="Teixeira M.M."/>
            <person name="de Almeida L.G."/>
            <person name="Kubitschek-Barreira P."/>
            <person name="Alves F.L."/>
            <person name="Kioshima E.S."/>
            <person name="Abadio A.K."/>
            <person name="Fernandes L."/>
            <person name="Derengowski L.S."/>
            <person name="Ferreira K.S."/>
            <person name="Souza R.C."/>
            <person name="Ruiz J.C."/>
            <person name="de Andrade N.C."/>
            <person name="Paes H.C."/>
            <person name="Nicola A.M."/>
            <person name="Albuquerque P."/>
            <person name="Gerber A.L."/>
            <person name="Martins V.P."/>
            <person name="Peconick L.D."/>
            <person name="Neto A.V."/>
            <person name="Chaucanez C.B."/>
            <person name="Silva P.A."/>
            <person name="Cunha O.L."/>
            <person name="de Oliveira F.F."/>
            <person name="dos Santos T.C."/>
            <person name="Barros A.L."/>
            <person name="Soares M.A."/>
            <person name="de Oliveira L.M."/>
            <person name="Marini M.M."/>
            <person name="Villalobos-Duno H."/>
            <person name="Cunha M.M."/>
            <person name="de Hoog S."/>
            <person name="da Silveira J.F."/>
            <person name="Henrissat B."/>
            <person name="Nino-Vega G.A."/>
            <person name="Cisalpino P.S."/>
            <person name="Mora-Montes H.M."/>
            <person name="Almeida S.R."/>
            <person name="Stajich J.E."/>
            <person name="Lopes-Bezerra L.M."/>
            <person name="Vasconcelos A.T."/>
            <person name="Felipe M.S."/>
        </authorList>
    </citation>
    <scope>NUCLEOTIDE SEQUENCE [LARGE SCALE GENOMIC DNA]</scope>
    <source>
        <strain evidence="2">1099-18</strain>
    </source>
</reference>
<feature type="region of interest" description="Disordered" evidence="1">
    <location>
        <begin position="1"/>
        <end position="22"/>
    </location>
</feature>
<dbReference type="VEuPathDB" id="FungiDB:SPSK_04637"/>
<feature type="compositionally biased region" description="Basic and acidic residues" evidence="1">
    <location>
        <begin position="115"/>
        <end position="136"/>
    </location>
</feature>
<accession>A0A0F2M433</accession>
<comment type="caution">
    <text evidence="2">The sequence shown here is derived from an EMBL/GenBank/DDBJ whole genome shotgun (WGS) entry which is preliminary data.</text>
</comment>
<organism evidence="2">
    <name type="scientific">Sporothrix schenckii 1099-18</name>
    <dbReference type="NCBI Taxonomy" id="1397361"/>
    <lineage>
        <taxon>Eukaryota</taxon>
        <taxon>Fungi</taxon>
        <taxon>Dikarya</taxon>
        <taxon>Ascomycota</taxon>
        <taxon>Pezizomycotina</taxon>
        <taxon>Sordariomycetes</taxon>
        <taxon>Sordariomycetidae</taxon>
        <taxon>Ophiostomatales</taxon>
        <taxon>Ophiostomataceae</taxon>
        <taxon>Sporothrix</taxon>
    </lineage>
</organism>
<dbReference type="AlphaFoldDB" id="A0A0F2M433"/>
<dbReference type="RefSeq" id="XP_016586535.1">
    <property type="nucleotide sequence ID" value="XM_016731437.1"/>
</dbReference>
<feature type="region of interest" description="Disordered" evidence="1">
    <location>
        <begin position="107"/>
        <end position="136"/>
    </location>
</feature>
<dbReference type="EMBL" id="AXCR01000009">
    <property type="protein sequence ID" value="KJR83859.1"/>
    <property type="molecule type" value="Genomic_DNA"/>
</dbReference>
<dbReference type="GeneID" id="27666714"/>
<sequence>MPSLVAGRASFPGRRSAPSYQPNTVAQDDAVSLTLQLCNSATLSMQLPPHNMTEPPIVVDRGVVAVSSVHFSRVLPPPVVSRPRRSPLSLLSLPFFYFWQTTDSMTLLPQSPKGNGKDGKDDCAQPIDRHASKGVG</sequence>
<proteinExistence type="predicted"/>
<protein>
    <submittedName>
        <fullName evidence="2">Uncharacterized protein</fullName>
    </submittedName>
</protein>